<sequence>MKDKPADSSSTASIQHDPKSKDKPKPQQITYPYQNQLKRLLNPTWSALLLSVTALTVAAEFINNPKDFFYPCNYENSISLNDTLKLKSHLNENKV</sequence>
<feature type="region of interest" description="Disordered" evidence="1">
    <location>
        <begin position="1"/>
        <end position="30"/>
    </location>
</feature>
<evidence type="ECO:0000313" key="2">
    <source>
        <dbReference type="Proteomes" id="UP000887577"/>
    </source>
</evidence>
<dbReference type="AlphaFoldDB" id="A0A914YIY1"/>
<evidence type="ECO:0000313" key="3">
    <source>
        <dbReference type="WBParaSite" id="PSU_v2.g18784.t1"/>
    </source>
</evidence>
<protein>
    <submittedName>
        <fullName evidence="3">Uncharacterized protein</fullName>
    </submittedName>
</protein>
<feature type="compositionally biased region" description="Basic and acidic residues" evidence="1">
    <location>
        <begin position="16"/>
        <end position="25"/>
    </location>
</feature>
<proteinExistence type="predicted"/>
<reference evidence="3" key="1">
    <citation type="submission" date="2022-11" db="UniProtKB">
        <authorList>
            <consortium name="WormBaseParasite"/>
        </authorList>
    </citation>
    <scope>IDENTIFICATION</scope>
</reference>
<dbReference type="Proteomes" id="UP000887577">
    <property type="component" value="Unplaced"/>
</dbReference>
<dbReference type="WBParaSite" id="PSU_v2.g18784.t1">
    <property type="protein sequence ID" value="PSU_v2.g18784.t1"/>
    <property type="gene ID" value="PSU_v2.g18784"/>
</dbReference>
<name>A0A914YIY1_9BILA</name>
<organism evidence="2 3">
    <name type="scientific">Panagrolaimus superbus</name>
    <dbReference type="NCBI Taxonomy" id="310955"/>
    <lineage>
        <taxon>Eukaryota</taxon>
        <taxon>Metazoa</taxon>
        <taxon>Ecdysozoa</taxon>
        <taxon>Nematoda</taxon>
        <taxon>Chromadorea</taxon>
        <taxon>Rhabditida</taxon>
        <taxon>Tylenchina</taxon>
        <taxon>Panagrolaimomorpha</taxon>
        <taxon>Panagrolaimoidea</taxon>
        <taxon>Panagrolaimidae</taxon>
        <taxon>Panagrolaimus</taxon>
    </lineage>
</organism>
<keyword evidence="2" id="KW-1185">Reference proteome</keyword>
<evidence type="ECO:0000256" key="1">
    <source>
        <dbReference type="SAM" id="MobiDB-lite"/>
    </source>
</evidence>
<accession>A0A914YIY1</accession>